<proteinExistence type="predicted"/>
<organism evidence="1">
    <name type="scientific">Arundo donax</name>
    <name type="common">Giant reed</name>
    <name type="synonym">Donax arundinaceus</name>
    <dbReference type="NCBI Taxonomy" id="35708"/>
    <lineage>
        <taxon>Eukaryota</taxon>
        <taxon>Viridiplantae</taxon>
        <taxon>Streptophyta</taxon>
        <taxon>Embryophyta</taxon>
        <taxon>Tracheophyta</taxon>
        <taxon>Spermatophyta</taxon>
        <taxon>Magnoliopsida</taxon>
        <taxon>Liliopsida</taxon>
        <taxon>Poales</taxon>
        <taxon>Poaceae</taxon>
        <taxon>PACMAD clade</taxon>
        <taxon>Arundinoideae</taxon>
        <taxon>Arundineae</taxon>
        <taxon>Arundo</taxon>
    </lineage>
</organism>
<dbReference type="EMBL" id="GBRH01161742">
    <property type="protein sequence ID" value="JAE36154.1"/>
    <property type="molecule type" value="Transcribed_RNA"/>
</dbReference>
<name>A0A0A9HK22_ARUDO</name>
<protein>
    <submittedName>
        <fullName evidence="1">Uncharacterized protein</fullName>
    </submittedName>
</protein>
<reference evidence="1" key="1">
    <citation type="submission" date="2014-09" db="EMBL/GenBank/DDBJ databases">
        <authorList>
            <person name="Magalhaes I.L.F."/>
            <person name="Oliveira U."/>
            <person name="Santos F.R."/>
            <person name="Vidigal T.H.D.A."/>
            <person name="Brescovit A.D."/>
            <person name="Santos A.J."/>
        </authorList>
    </citation>
    <scope>NUCLEOTIDE SEQUENCE</scope>
    <source>
        <tissue evidence="1">Shoot tissue taken approximately 20 cm above the soil surface</tissue>
    </source>
</reference>
<reference evidence="1" key="2">
    <citation type="journal article" date="2015" name="Data Brief">
        <title>Shoot transcriptome of the giant reed, Arundo donax.</title>
        <authorList>
            <person name="Barrero R.A."/>
            <person name="Guerrero F.D."/>
            <person name="Moolhuijzen P."/>
            <person name="Goolsby J.A."/>
            <person name="Tidwell J."/>
            <person name="Bellgard S.E."/>
            <person name="Bellgard M.I."/>
        </authorList>
    </citation>
    <scope>NUCLEOTIDE SEQUENCE</scope>
    <source>
        <tissue evidence="1">Shoot tissue taken approximately 20 cm above the soil surface</tissue>
    </source>
</reference>
<accession>A0A0A9HK22</accession>
<evidence type="ECO:0000313" key="1">
    <source>
        <dbReference type="EMBL" id="JAE36154.1"/>
    </source>
</evidence>
<sequence length="13" mass="1746">MRRARRTRRCTWP</sequence>